<dbReference type="GO" id="GO:0051607">
    <property type="term" value="P:defense response to virus"/>
    <property type="evidence" value="ECO:0007669"/>
    <property type="project" value="UniProtKB-KW"/>
</dbReference>
<dbReference type="NCBIfam" id="TIGR01587">
    <property type="entry name" value="cas3_core"/>
    <property type="match status" value="1"/>
</dbReference>
<dbReference type="InterPro" id="IPR054712">
    <property type="entry name" value="Cas3-like_dom"/>
</dbReference>
<keyword evidence="9" id="KW-1185">Reference proteome</keyword>
<dbReference type="CDD" id="cd17930">
    <property type="entry name" value="DEXHc_cas3"/>
    <property type="match status" value="1"/>
</dbReference>
<evidence type="ECO:0000256" key="1">
    <source>
        <dbReference type="ARBA" id="ARBA00022741"/>
    </source>
</evidence>
<dbReference type="PROSITE" id="PS51192">
    <property type="entry name" value="HELICASE_ATP_BIND_1"/>
    <property type="match status" value="1"/>
</dbReference>
<dbReference type="AlphaFoldDB" id="A0A286GCQ8"/>
<dbReference type="Gene3D" id="3.40.50.300">
    <property type="entry name" value="P-loop containing nucleotide triphosphate hydrolases"/>
    <property type="match status" value="2"/>
</dbReference>
<dbReference type="GO" id="GO:0003677">
    <property type="term" value="F:DNA binding"/>
    <property type="evidence" value="ECO:0007669"/>
    <property type="project" value="TreeGrafter"/>
</dbReference>
<evidence type="ECO:0000256" key="3">
    <source>
        <dbReference type="ARBA" id="ARBA00022806"/>
    </source>
</evidence>
<keyword evidence="2" id="KW-0378">Hydrolase</keyword>
<dbReference type="NCBIfam" id="TIGR01596">
    <property type="entry name" value="cas3_HD"/>
    <property type="match status" value="1"/>
</dbReference>
<dbReference type="SUPFAM" id="SSF52540">
    <property type="entry name" value="P-loop containing nucleoside triphosphate hydrolases"/>
    <property type="match status" value="1"/>
</dbReference>
<reference evidence="8 9" key="1">
    <citation type="submission" date="2017-09" db="EMBL/GenBank/DDBJ databases">
        <authorList>
            <person name="Ehlers B."/>
            <person name="Leendertz F.H."/>
        </authorList>
    </citation>
    <scope>NUCLEOTIDE SEQUENCE [LARGE SCALE GENOMIC DNA]</scope>
    <source>
        <strain evidence="8 9">USBA 140</strain>
    </source>
</reference>
<dbReference type="InterPro" id="IPR006474">
    <property type="entry name" value="Helicase_Cas3_CRISPR-ass_core"/>
</dbReference>
<evidence type="ECO:0000256" key="5">
    <source>
        <dbReference type="ARBA" id="ARBA00023118"/>
    </source>
</evidence>
<dbReference type="SMART" id="SM00487">
    <property type="entry name" value="DEXDc"/>
    <property type="match status" value="1"/>
</dbReference>
<evidence type="ECO:0000313" key="9">
    <source>
        <dbReference type="Proteomes" id="UP000219621"/>
    </source>
</evidence>
<dbReference type="CDD" id="cd09641">
    <property type="entry name" value="Cas3''_I"/>
    <property type="match status" value="1"/>
</dbReference>
<accession>A0A286GCQ8</accession>
<protein>
    <submittedName>
        <fullName evidence="8">CRISPR-associated helicase, Cas3 family</fullName>
    </submittedName>
</protein>
<keyword evidence="3" id="KW-0347">Helicase</keyword>
<dbReference type="PROSITE" id="PS51643">
    <property type="entry name" value="HD_CAS3"/>
    <property type="match status" value="1"/>
</dbReference>
<dbReference type="GO" id="GO:0005524">
    <property type="term" value="F:ATP binding"/>
    <property type="evidence" value="ECO:0007669"/>
    <property type="project" value="UniProtKB-KW"/>
</dbReference>
<dbReference type="PANTHER" id="PTHR47962:SF5">
    <property type="entry name" value="ATP-DEPENDENT HELICASE LHR-RELATED"/>
    <property type="match status" value="1"/>
</dbReference>
<organism evidence="8 9">
    <name type="scientific">Caenispirillum bisanense</name>
    <dbReference type="NCBI Taxonomy" id="414052"/>
    <lineage>
        <taxon>Bacteria</taxon>
        <taxon>Pseudomonadati</taxon>
        <taxon>Pseudomonadota</taxon>
        <taxon>Alphaproteobacteria</taxon>
        <taxon>Rhodospirillales</taxon>
        <taxon>Novispirillaceae</taxon>
        <taxon>Caenispirillum</taxon>
    </lineage>
</organism>
<dbReference type="RefSeq" id="WP_141415086.1">
    <property type="nucleotide sequence ID" value="NZ_OCNJ01000003.1"/>
</dbReference>
<gene>
    <name evidence="8" type="ORF">SAMN05421508_10317</name>
</gene>
<dbReference type="PANTHER" id="PTHR47962">
    <property type="entry name" value="ATP-DEPENDENT HELICASE LHR-RELATED-RELATED"/>
    <property type="match status" value="1"/>
</dbReference>
<dbReference type="Pfam" id="PF22590">
    <property type="entry name" value="Cas3-like_C_2"/>
    <property type="match status" value="1"/>
</dbReference>
<dbReference type="GO" id="GO:0016887">
    <property type="term" value="F:ATP hydrolysis activity"/>
    <property type="evidence" value="ECO:0007669"/>
    <property type="project" value="TreeGrafter"/>
</dbReference>
<evidence type="ECO:0000313" key="8">
    <source>
        <dbReference type="EMBL" id="SOD93291.1"/>
    </source>
</evidence>
<dbReference type="InterPro" id="IPR014001">
    <property type="entry name" value="Helicase_ATP-bd"/>
</dbReference>
<sequence length="735" mass="78895">MHYYAHSGAGPVGPGWEPLSDHLAEVAAQAEAFAGVFAAPEWGAAAGWLHDAGKYRLSFQRYIRSEGPAAPHASAGAALAVERYGPIAGTLLGIVTSAHHAGLPAGEGEAAFAERLHDGRAAVAHDLAPEAQSLPLPPRLPPPPFMAHPKDSFGAAFFLRMLFSTLCDADFLRTEGFCDPARAAARRGPRPELATLAAALDGHMQRLAGSSSAAPAIAGARAEILAAARAAAGEPPGVFSLTVPTGGGKTLASLSFALKHAVTNGLRRVIYVIPYTSIIEQTAAVFREALGPDLADAVLEHHSAAPLPAGGERIGPQRAALAEENWDAPVIVTTTVQFFESLFSDRPGRCRKLHNLARAVVVLDEVQALPTAHLTPCVAALERLWRDYGTTLLLCTATQPDLTVGSLGTALPPPREIVADKAALYERFRRVTTEKAGRLSDDALIERLRGEPQVLCIVDNRAHAAELYERLAEGRAEPDEVWHLSAGLCPADRRRILSAVKQRLKEGLPVRLVSTQVIEAGVDIDFPVVYRAAAGIDSLAQAAGRCNREGRGTGRFVVFDHDRKLFLPDLERRRTLGRPILAEDGDPLAPARVERYFASLLAVAETDHKAVMGCFARNIGAAGQWDFRRAAADMRLVGEETVPVIVPAEGAEALCEELQRAARGGFPVSRQVLRALQQVSVSFYRSLFAALDRDGALGRLGPGDAFVRLVTPDLYDSRLGLRRREQERKYSENVL</sequence>
<keyword evidence="5" id="KW-0051">Antiviral defense</keyword>
<dbReference type="InterPro" id="IPR011545">
    <property type="entry name" value="DEAD/DEAH_box_helicase_dom"/>
</dbReference>
<dbReference type="EMBL" id="OCNJ01000003">
    <property type="protein sequence ID" value="SOD93291.1"/>
    <property type="molecule type" value="Genomic_DNA"/>
</dbReference>
<dbReference type="Pfam" id="PF00270">
    <property type="entry name" value="DEAD"/>
    <property type="match status" value="1"/>
</dbReference>
<name>A0A286GCQ8_9PROT</name>
<keyword evidence="4" id="KW-0067">ATP-binding</keyword>
<evidence type="ECO:0000259" key="6">
    <source>
        <dbReference type="PROSITE" id="PS51192"/>
    </source>
</evidence>
<dbReference type="InterPro" id="IPR006483">
    <property type="entry name" value="CRISPR-assoc_Cas3_HD"/>
</dbReference>
<dbReference type="OrthoDB" id="9810236at2"/>
<feature type="domain" description="HD Cas3-type" evidence="7">
    <location>
        <begin position="12"/>
        <end position="172"/>
    </location>
</feature>
<evidence type="ECO:0000256" key="2">
    <source>
        <dbReference type="ARBA" id="ARBA00022801"/>
    </source>
</evidence>
<proteinExistence type="predicted"/>
<evidence type="ECO:0000256" key="4">
    <source>
        <dbReference type="ARBA" id="ARBA00022840"/>
    </source>
</evidence>
<dbReference type="InterPro" id="IPR027417">
    <property type="entry name" value="P-loop_NTPase"/>
</dbReference>
<feature type="domain" description="Helicase ATP-binding" evidence="6">
    <location>
        <begin position="230"/>
        <end position="417"/>
    </location>
</feature>
<keyword evidence="1" id="KW-0547">Nucleotide-binding</keyword>
<dbReference type="InterPro" id="IPR052511">
    <property type="entry name" value="ATP-dep_Helicase"/>
</dbReference>
<dbReference type="Proteomes" id="UP000219621">
    <property type="component" value="Unassembled WGS sequence"/>
</dbReference>
<evidence type="ECO:0000259" key="7">
    <source>
        <dbReference type="PROSITE" id="PS51643"/>
    </source>
</evidence>
<dbReference type="GO" id="GO:0004386">
    <property type="term" value="F:helicase activity"/>
    <property type="evidence" value="ECO:0007669"/>
    <property type="project" value="UniProtKB-KW"/>
</dbReference>